<dbReference type="AlphaFoldDB" id="A0AA39FL02"/>
<gene>
    <name evidence="2" type="ORF">PV327_011354</name>
</gene>
<evidence type="ECO:0000256" key="1">
    <source>
        <dbReference type="SAM" id="MobiDB-lite"/>
    </source>
</evidence>
<dbReference type="EMBL" id="JAQQBR010000423">
    <property type="protein sequence ID" value="KAK0171418.1"/>
    <property type="molecule type" value="Genomic_DNA"/>
</dbReference>
<comment type="caution">
    <text evidence="2">The sequence shown here is derived from an EMBL/GenBank/DDBJ whole genome shotgun (WGS) entry which is preliminary data.</text>
</comment>
<sequence length="167" mass="19055">MQLTNVCLNSTVWNKFFHDLQQLFSIAPKDKEGLSLYRRLNTPDLNEDSRITIELLLLPHLIPPKKKVKRNWKPSIAECKDSLLIHSKISGDLRHIFEKRQKSQNIETNAAGVLFSLKDRQNSHPVTTDNDGELSTLTDDVNQTNTDDEFLLSSQSSEITHSLNEST</sequence>
<name>A0AA39FL02_MICHY</name>
<accession>A0AA39FL02</accession>
<feature type="compositionally biased region" description="Polar residues" evidence="1">
    <location>
        <begin position="123"/>
        <end position="140"/>
    </location>
</feature>
<reference evidence="2" key="2">
    <citation type="submission" date="2023-03" db="EMBL/GenBank/DDBJ databases">
        <authorList>
            <person name="Inwood S.N."/>
            <person name="Skelly J.G."/>
            <person name="Guhlin J."/>
            <person name="Harrop T.W.R."/>
            <person name="Goldson S.G."/>
            <person name="Dearden P.K."/>
        </authorList>
    </citation>
    <scope>NUCLEOTIDE SEQUENCE</scope>
    <source>
        <strain evidence="2">Lincoln</strain>
        <tissue evidence="2">Whole body</tissue>
    </source>
</reference>
<evidence type="ECO:0000313" key="2">
    <source>
        <dbReference type="EMBL" id="KAK0171418.1"/>
    </source>
</evidence>
<feature type="region of interest" description="Disordered" evidence="1">
    <location>
        <begin position="121"/>
        <end position="140"/>
    </location>
</feature>
<keyword evidence="3" id="KW-1185">Reference proteome</keyword>
<evidence type="ECO:0000313" key="3">
    <source>
        <dbReference type="Proteomes" id="UP001168972"/>
    </source>
</evidence>
<dbReference type="Proteomes" id="UP001168972">
    <property type="component" value="Unassembled WGS sequence"/>
</dbReference>
<organism evidence="2 3">
    <name type="scientific">Microctonus hyperodae</name>
    <name type="common">Parasitoid wasp</name>
    <dbReference type="NCBI Taxonomy" id="165561"/>
    <lineage>
        <taxon>Eukaryota</taxon>
        <taxon>Metazoa</taxon>
        <taxon>Ecdysozoa</taxon>
        <taxon>Arthropoda</taxon>
        <taxon>Hexapoda</taxon>
        <taxon>Insecta</taxon>
        <taxon>Pterygota</taxon>
        <taxon>Neoptera</taxon>
        <taxon>Endopterygota</taxon>
        <taxon>Hymenoptera</taxon>
        <taxon>Apocrita</taxon>
        <taxon>Ichneumonoidea</taxon>
        <taxon>Braconidae</taxon>
        <taxon>Euphorinae</taxon>
        <taxon>Microctonus</taxon>
    </lineage>
</organism>
<reference evidence="2" key="1">
    <citation type="journal article" date="2023" name="bioRxiv">
        <title>Scaffold-level genome assemblies of two parasitoid biocontrol wasps reveal the parthenogenesis mechanism and an associated novel virus.</title>
        <authorList>
            <person name="Inwood S."/>
            <person name="Skelly J."/>
            <person name="Guhlin J."/>
            <person name="Harrop T."/>
            <person name="Goldson S."/>
            <person name="Dearden P."/>
        </authorList>
    </citation>
    <scope>NUCLEOTIDE SEQUENCE</scope>
    <source>
        <strain evidence="2">Lincoln</strain>
        <tissue evidence="2">Whole body</tissue>
    </source>
</reference>
<proteinExistence type="predicted"/>
<protein>
    <submittedName>
        <fullName evidence="2">Uncharacterized protein</fullName>
    </submittedName>
</protein>